<dbReference type="Proteomes" id="UP000279644">
    <property type="component" value="Segment"/>
</dbReference>
<dbReference type="InterPro" id="IPR008615">
    <property type="entry name" value="FNIP"/>
</dbReference>
<name>A0A2L2DN61_MIMIV</name>
<accession>A0A2L2DN61</accession>
<proteinExistence type="predicted"/>
<reference evidence="1" key="1">
    <citation type="journal article" date="2017" name="Front. Microbiol.">
        <title>Genome Characterization of the First Mimiviruses of Lineage C Isolated in Brazil.</title>
        <authorList>
            <person name="Assis F.L."/>
            <person name="Franco-Luiz A.P.M."/>
            <person name="Dos Santos R.N."/>
            <person name="Campos F.S."/>
            <person name="Dornas F.P."/>
            <person name="Borato P.V.M."/>
            <person name="Franco A.C."/>
            <person name="Abrahao J.S."/>
            <person name="Colson P."/>
            <person name="Scola B."/>
        </authorList>
    </citation>
    <scope>NUCLEOTIDE SEQUENCE [LARGE SCALE GENOMIC DNA]</scope>
</reference>
<evidence type="ECO:0000313" key="1">
    <source>
        <dbReference type="EMBL" id="AVG47603.1"/>
    </source>
</evidence>
<organism evidence="1">
    <name type="scientific">Acanthamoeba polyphaga mimivirus</name>
    <name type="common">APMV</name>
    <dbReference type="NCBI Taxonomy" id="212035"/>
    <lineage>
        <taxon>Viruses</taxon>
        <taxon>Varidnaviria</taxon>
        <taxon>Bamfordvirae</taxon>
        <taxon>Nucleocytoviricota</taxon>
        <taxon>Megaviricetes</taxon>
        <taxon>Imitervirales</taxon>
        <taxon>Mimiviridae</taxon>
        <taxon>Megamimivirinae</taxon>
        <taxon>Mimivirus</taxon>
        <taxon>Mimivirus bradfordmassiliense</taxon>
    </lineage>
</organism>
<dbReference type="EMBL" id="MG602508">
    <property type="protein sequence ID" value="AVG47603.1"/>
    <property type="molecule type" value="Genomic_DNA"/>
</dbReference>
<dbReference type="PANTHER" id="PTHR32134:SF173">
    <property type="entry name" value="FNIP REPEAT-CONTAINING PROTEIN-RELATED"/>
    <property type="match status" value="1"/>
</dbReference>
<sequence length="232" mass="27495">MSITDILNTDTIIHILDYLKDYDKMNFMKTCKEYYHLRNSVNYTDLYEFNDIKNLSFNNKFKRLIYRGFYVNDNMDFGKCEKKFFVKNLREPIPNGITHLYFKDKFNQDIKGYIPNSVIFIKFGWDFCQNIKDCIRVRIHAERIALCCIPNSVKYLLFEGFFNRNIKDCIPNGVEYLRFGCYFNQDIKDCIPNSVTHLILGSDFDKSIAGCIPDSVTLSPVGRLERRFYLLD</sequence>
<dbReference type="PANTHER" id="PTHR32134">
    <property type="entry name" value="FNIP REPEAT-CONTAINING PROTEIN"/>
    <property type="match status" value="1"/>
</dbReference>
<protein>
    <submittedName>
        <fullName evidence="1">F-box and FNIP repeat-containing</fullName>
    </submittedName>
</protein>
<organismHost>
    <name type="scientific">Acanthamoeba polyphaga</name>
    <name type="common">Amoeba</name>
    <dbReference type="NCBI Taxonomy" id="5757"/>
</organismHost>
<dbReference type="Pfam" id="PF05725">
    <property type="entry name" value="FNIP"/>
    <property type="match status" value="3"/>
</dbReference>
<dbReference type="InterPro" id="IPR051251">
    <property type="entry name" value="STK_FNIP-Repeat"/>
</dbReference>